<feature type="binding site" evidence="3">
    <location>
        <position position="27"/>
    </location>
    <ligand>
        <name>substrate</name>
    </ligand>
</feature>
<comment type="caution">
    <text evidence="5">The sequence shown here is derived from an EMBL/GenBank/DDBJ whole genome shotgun (WGS) entry which is preliminary data.</text>
</comment>
<protein>
    <submittedName>
        <fullName evidence="5">dTDP-4-dehydrorhamnose 3,5-epimerase family protein</fullName>
    </submittedName>
</protein>
<dbReference type="InterPro" id="IPR000888">
    <property type="entry name" value="RmlC-like"/>
</dbReference>
<dbReference type="InterPro" id="IPR011051">
    <property type="entry name" value="RmlC_Cupin_sf"/>
</dbReference>
<feature type="binding site" evidence="3">
    <location>
        <position position="173"/>
    </location>
    <ligand>
        <name>substrate</name>
    </ligand>
</feature>
<evidence type="ECO:0000256" key="3">
    <source>
        <dbReference type="PIRSR" id="PIRSR600888-2"/>
    </source>
</evidence>
<evidence type="ECO:0000256" key="4">
    <source>
        <dbReference type="PIRSR" id="PIRSR600888-3"/>
    </source>
</evidence>
<feature type="binding site" evidence="3">
    <location>
        <position position="32"/>
    </location>
    <ligand>
        <name>substrate</name>
    </ligand>
</feature>
<organism evidence="5 6">
    <name type="scientific">Corynebacterium amycolatum</name>
    <dbReference type="NCBI Taxonomy" id="43765"/>
    <lineage>
        <taxon>Bacteria</taxon>
        <taxon>Bacillati</taxon>
        <taxon>Actinomycetota</taxon>
        <taxon>Actinomycetes</taxon>
        <taxon>Mycobacteriales</taxon>
        <taxon>Corynebacteriaceae</taxon>
        <taxon>Corynebacterium</taxon>
    </lineage>
</organism>
<dbReference type="SUPFAM" id="SSF51182">
    <property type="entry name" value="RmlC-like cupins"/>
    <property type="match status" value="1"/>
</dbReference>
<accession>A0AAW9SXB2</accession>
<feature type="binding site" evidence="3">
    <location>
        <position position="82"/>
    </location>
    <ligand>
        <name>substrate</name>
    </ligand>
</feature>
<feature type="binding site" evidence="3">
    <location>
        <position position="129"/>
    </location>
    <ligand>
        <name>substrate</name>
    </ligand>
</feature>
<feature type="site" description="Participates in a stacking interaction with the thymidine ring of dTDP-4-oxo-6-deoxyglucose" evidence="4">
    <location>
        <position position="148"/>
    </location>
</feature>
<feature type="active site" description="Proton acceptor" evidence="2">
    <location>
        <position position="66"/>
    </location>
</feature>
<evidence type="ECO:0000313" key="6">
    <source>
        <dbReference type="Proteomes" id="UP001223646"/>
    </source>
</evidence>
<dbReference type="GO" id="GO:0005829">
    <property type="term" value="C:cytosol"/>
    <property type="evidence" value="ECO:0007669"/>
    <property type="project" value="TreeGrafter"/>
</dbReference>
<dbReference type="GO" id="GO:0000271">
    <property type="term" value="P:polysaccharide biosynthetic process"/>
    <property type="evidence" value="ECO:0007669"/>
    <property type="project" value="TreeGrafter"/>
</dbReference>
<evidence type="ECO:0000256" key="1">
    <source>
        <dbReference type="ARBA" id="ARBA00010154"/>
    </source>
</evidence>
<dbReference type="GO" id="GO:0008830">
    <property type="term" value="F:dTDP-4-dehydrorhamnose 3,5-epimerase activity"/>
    <property type="evidence" value="ECO:0007669"/>
    <property type="project" value="InterPro"/>
</dbReference>
<feature type="binding site" evidence="3">
    <location>
        <begin position="51"/>
        <end position="53"/>
    </location>
    <ligand>
        <name>substrate</name>
    </ligand>
</feature>
<dbReference type="AlphaFoldDB" id="A0AAW9SXB2"/>
<sequence length="229" mass="24811">MSPKSTFQPTSIDGVFTFEPVIHGDSRGSFHEWYRLDAFAEATGYPFFPEQANMSVSAAGVVRGLHFADVSTAPDGHPGQAKLVTCPVGHILDIAVDLRRGSDTFGKVEVFELDSTTRRVVYLPNGIGHGFVSLADNSVLTYLTSTGYNPEAERAVSIQDPTLGIDLAALLAKGNLTEADMILSERDQKAPTIEQFEAEGNKLPSEFDCKDLENMARDEWAIANEAAGQ</sequence>
<feature type="binding site" evidence="3">
    <location>
        <position position="153"/>
    </location>
    <ligand>
        <name>substrate</name>
    </ligand>
</feature>
<comment type="similarity">
    <text evidence="1">Belongs to the dTDP-4-dehydrorhamnose 3,5-epimerase family.</text>
</comment>
<dbReference type="EMBL" id="JASOOY020000034">
    <property type="protein sequence ID" value="MEO3718083.1"/>
    <property type="molecule type" value="Genomic_DNA"/>
</dbReference>
<evidence type="ECO:0000256" key="2">
    <source>
        <dbReference type="PIRSR" id="PIRSR600888-1"/>
    </source>
</evidence>
<dbReference type="CDD" id="cd00438">
    <property type="entry name" value="cupin_RmlC"/>
    <property type="match status" value="1"/>
</dbReference>
<reference evidence="5" key="1">
    <citation type="submission" date="2023-05" db="EMBL/GenBank/DDBJ databases">
        <authorList>
            <person name="Du J."/>
        </authorList>
    </citation>
    <scope>NUCLEOTIDE SEQUENCE</scope>
    <source>
        <strain evidence="5">UMB1064</strain>
    </source>
</reference>
<gene>
    <name evidence="5" type="ORF">QP460_010875</name>
</gene>
<dbReference type="InterPro" id="IPR014710">
    <property type="entry name" value="RmlC-like_jellyroll"/>
</dbReference>
<dbReference type="Proteomes" id="UP001223646">
    <property type="component" value="Unassembled WGS sequence"/>
</dbReference>
<reference evidence="5" key="2">
    <citation type="submission" date="2024-05" db="EMBL/GenBank/DDBJ databases">
        <authorList>
            <person name="Wolfe A."/>
        </authorList>
    </citation>
    <scope>NUCLEOTIDE SEQUENCE</scope>
    <source>
        <strain evidence="5">UMB1064</strain>
    </source>
</reference>
<dbReference type="PANTHER" id="PTHR21047:SF2">
    <property type="entry name" value="THYMIDINE DIPHOSPHO-4-KETO-RHAMNOSE 3,5-EPIMERASE"/>
    <property type="match status" value="1"/>
</dbReference>
<dbReference type="PANTHER" id="PTHR21047">
    <property type="entry name" value="DTDP-6-DEOXY-D-GLUCOSE-3,5 EPIMERASE"/>
    <property type="match status" value="1"/>
</dbReference>
<evidence type="ECO:0000313" key="5">
    <source>
        <dbReference type="EMBL" id="MEO3718083.1"/>
    </source>
</evidence>
<feature type="active site" description="Proton donor" evidence="2">
    <location>
        <position position="142"/>
    </location>
</feature>
<dbReference type="Gene3D" id="2.60.120.10">
    <property type="entry name" value="Jelly Rolls"/>
    <property type="match status" value="1"/>
</dbReference>
<proteinExistence type="inferred from homology"/>
<feature type="binding site" evidence="3">
    <location>
        <position position="63"/>
    </location>
    <ligand>
        <name>substrate</name>
    </ligand>
</feature>
<dbReference type="Pfam" id="PF00908">
    <property type="entry name" value="dTDP_sugar_isom"/>
    <property type="match status" value="1"/>
</dbReference>
<dbReference type="GO" id="GO:0019305">
    <property type="term" value="P:dTDP-rhamnose biosynthetic process"/>
    <property type="evidence" value="ECO:0007669"/>
    <property type="project" value="TreeGrafter"/>
</dbReference>
<name>A0AAW9SXB2_CORAY</name>
<dbReference type="RefSeq" id="WP_284826926.1">
    <property type="nucleotide sequence ID" value="NZ_JASOOY020000034.1"/>
</dbReference>